<name>A0A0R1MUG4_9LACO</name>
<evidence type="ECO:0000313" key="1">
    <source>
        <dbReference type="EMBL" id="KRL07963.1"/>
    </source>
</evidence>
<protein>
    <submittedName>
        <fullName evidence="1">Uncharacterized protein</fullName>
    </submittedName>
</protein>
<proteinExistence type="predicted"/>
<comment type="caution">
    <text evidence="1">The sequence shown here is derived from an EMBL/GenBank/DDBJ whole genome shotgun (WGS) entry which is preliminary data.</text>
</comment>
<dbReference type="RefSeq" id="WP_219934249.1">
    <property type="nucleotide sequence ID" value="NZ_CP049301.1"/>
</dbReference>
<dbReference type="STRING" id="1423759.FC92_GL001031"/>
<dbReference type="PATRIC" id="fig|1423759.3.peg.1087"/>
<dbReference type="GeneID" id="98309574"/>
<evidence type="ECO:0000313" key="2">
    <source>
        <dbReference type="Proteomes" id="UP000051448"/>
    </source>
</evidence>
<sequence length="87" mass="10053">MLDLDYDPEEMESVYYINNDGGYDIRVLPVETGSNYTKWGVYKKVNNEIVTLEEHLFLWLTPVTSGSGQVALNNIMLRKRRVILGKE</sequence>
<dbReference type="AlphaFoldDB" id="A0A0R1MUG4"/>
<dbReference type="Proteomes" id="UP000051448">
    <property type="component" value="Unassembled WGS sequence"/>
</dbReference>
<organism evidence="1 2">
    <name type="scientific">Liquorilactobacillus hordei DSM 19519</name>
    <dbReference type="NCBI Taxonomy" id="1423759"/>
    <lineage>
        <taxon>Bacteria</taxon>
        <taxon>Bacillati</taxon>
        <taxon>Bacillota</taxon>
        <taxon>Bacilli</taxon>
        <taxon>Lactobacillales</taxon>
        <taxon>Lactobacillaceae</taxon>
        <taxon>Liquorilactobacillus</taxon>
    </lineage>
</organism>
<gene>
    <name evidence="1" type="ORF">FC92_GL001031</name>
</gene>
<accession>A0A0R1MUG4</accession>
<keyword evidence="2" id="KW-1185">Reference proteome</keyword>
<reference evidence="1 2" key="1">
    <citation type="journal article" date="2015" name="Genome Announc.">
        <title>Expanding the biotechnology potential of lactobacilli through comparative genomics of 213 strains and associated genera.</title>
        <authorList>
            <person name="Sun Z."/>
            <person name="Harris H.M."/>
            <person name="McCann A."/>
            <person name="Guo C."/>
            <person name="Argimon S."/>
            <person name="Zhang W."/>
            <person name="Yang X."/>
            <person name="Jeffery I.B."/>
            <person name="Cooney J.C."/>
            <person name="Kagawa T.F."/>
            <person name="Liu W."/>
            <person name="Song Y."/>
            <person name="Salvetti E."/>
            <person name="Wrobel A."/>
            <person name="Rasinkangas P."/>
            <person name="Parkhill J."/>
            <person name="Rea M.C."/>
            <person name="O'Sullivan O."/>
            <person name="Ritari J."/>
            <person name="Douillard F.P."/>
            <person name="Paul Ross R."/>
            <person name="Yang R."/>
            <person name="Briner A.E."/>
            <person name="Felis G.E."/>
            <person name="de Vos W.M."/>
            <person name="Barrangou R."/>
            <person name="Klaenhammer T.R."/>
            <person name="Caufield P.W."/>
            <person name="Cui Y."/>
            <person name="Zhang H."/>
            <person name="O'Toole P.W."/>
        </authorList>
    </citation>
    <scope>NUCLEOTIDE SEQUENCE [LARGE SCALE GENOMIC DNA]</scope>
    <source>
        <strain evidence="1 2">DSM 19519</strain>
    </source>
</reference>
<dbReference type="EMBL" id="AZDX01000003">
    <property type="protein sequence ID" value="KRL07963.1"/>
    <property type="molecule type" value="Genomic_DNA"/>
</dbReference>